<dbReference type="Proteomes" id="UP001341840">
    <property type="component" value="Unassembled WGS sequence"/>
</dbReference>
<dbReference type="PANTHER" id="PTHR31529">
    <property type="entry name" value="LOB DOMAIN CONTAINING PROTEIN"/>
    <property type="match status" value="1"/>
</dbReference>
<keyword evidence="4" id="KW-1185">Reference proteome</keyword>
<dbReference type="InterPro" id="IPR004883">
    <property type="entry name" value="LOB"/>
</dbReference>
<dbReference type="PANTHER" id="PTHR31529:SF4">
    <property type="entry name" value="LOB DOMAIN-CONTAINING PROTEIN 30"/>
    <property type="match status" value="1"/>
</dbReference>
<dbReference type="EMBL" id="JASCZI010242277">
    <property type="protein sequence ID" value="MED6210445.1"/>
    <property type="molecule type" value="Genomic_DNA"/>
</dbReference>
<evidence type="ECO:0000313" key="4">
    <source>
        <dbReference type="Proteomes" id="UP001341840"/>
    </source>
</evidence>
<comment type="caution">
    <text evidence="3">The sequence shown here is derived from an EMBL/GenBank/DDBJ whole genome shotgun (WGS) entry which is preliminary data.</text>
</comment>
<reference evidence="3 4" key="1">
    <citation type="journal article" date="2023" name="Plants (Basel)">
        <title>Bridging the Gap: Combining Genomics and Transcriptomics Approaches to Understand Stylosanthes scabra, an Orphan Legume from the Brazilian Caatinga.</title>
        <authorList>
            <person name="Ferreira-Neto J.R.C."/>
            <person name="da Silva M.D."/>
            <person name="Binneck E."/>
            <person name="de Melo N.F."/>
            <person name="da Silva R.H."/>
            <person name="de Melo A.L.T.M."/>
            <person name="Pandolfi V."/>
            <person name="Bustamante F.O."/>
            <person name="Brasileiro-Vidal A.C."/>
            <person name="Benko-Iseppon A.M."/>
        </authorList>
    </citation>
    <scope>NUCLEOTIDE SEQUENCE [LARGE SCALE GENOMIC DNA]</scope>
    <source>
        <tissue evidence="3">Leaves</tissue>
    </source>
</reference>
<organism evidence="3 4">
    <name type="scientific">Stylosanthes scabra</name>
    <dbReference type="NCBI Taxonomy" id="79078"/>
    <lineage>
        <taxon>Eukaryota</taxon>
        <taxon>Viridiplantae</taxon>
        <taxon>Streptophyta</taxon>
        <taxon>Embryophyta</taxon>
        <taxon>Tracheophyta</taxon>
        <taxon>Spermatophyta</taxon>
        <taxon>Magnoliopsida</taxon>
        <taxon>eudicotyledons</taxon>
        <taxon>Gunneridae</taxon>
        <taxon>Pentapetalae</taxon>
        <taxon>rosids</taxon>
        <taxon>fabids</taxon>
        <taxon>Fabales</taxon>
        <taxon>Fabaceae</taxon>
        <taxon>Papilionoideae</taxon>
        <taxon>50 kb inversion clade</taxon>
        <taxon>dalbergioids sensu lato</taxon>
        <taxon>Dalbergieae</taxon>
        <taxon>Pterocarpus clade</taxon>
        <taxon>Stylosanthes</taxon>
    </lineage>
</organism>
<evidence type="ECO:0000256" key="1">
    <source>
        <dbReference type="ARBA" id="ARBA00005474"/>
    </source>
</evidence>
<gene>
    <name evidence="3" type="ORF">PIB30_064177</name>
</gene>
<name>A0ABU6YJ58_9FABA</name>
<dbReference type="Pfam" id="PF03195">
    <property type="entry name" value="LOB"/>
    <property type="match status" value="1"/>
</dbReference>
<evidence type="ECO:0000259" key="2">
    <source>
        <dbReference type="PROSITE" id="PS50891"/>
    </source>
</evidence>
<comment type="similarity">
    <text evidence="1">Belongs to the LOB domain-containing protein family.</text>
</comment>
<feature type="domain" description="LOB" evidence="2">
    <location>
        <begin position="26"/>
        <end position="128"/>
    </location>
</feature>
<protein>
    <recommendedName>
        <fullName evidence="2">LOB domain-containing protein</fullName>
    </recommendedName>
</protein>
<dbReference type="PROSITE" id="PS50891">
    <property type="entry name" value="LOB"/>
    <property type="match status" value="1"/>
</dbReference>
<accession>A0ABU6YJ58</accession>
<sequence>MSFRAGGRGGGSRRGVNGGNFKGGGGPCGACKFLRRKCIPGCIFAPYFDSEHGSSYFASMHKIFGASNVAKLLLRLPANKRLDAVITICYEAQSRLRDPVLGCVSQIVALQQQVSILQNEVNYLQNYFATVEIPQPPSIPLTQGVMTPPMYSIVDLPSVITVNPATAPMAAAAAAPFIDPPLIDPSMVQSSWAMQQRARMDPRHYMAATSGPLGPIPGVGGVDLHTVARDLMSHHVHPHALGQASGSNARKG</sequence>
<evidence type="ECO:0000313" key="3">
    <source>
        <dbReference type="EMBL" id="MED6210445.1"/>
    </source>
</evidence>
<proteinExistence type="inferred from homology"/>